<proteinExistence type="predicted"/>
<dbReference type="SUPFAM" id="SSF53474">
    <property type="entry name" value="alpha/beta-Hydrolases"/>
    <property type="match status" value="1"/>
</dbReference>
<feature type="region of interest" description="Disordered" evidence="1">
    <location>
        <begin position="277"/>
        <end position="380"/>
    </location>
</feature>
<evidence type="ECO:0000313" key="3">
    <source>
        <dbReference type="Proteomes" id="UP000274601"/>
    </source>
</evidence>
<dbReference type="EMBL" id="RBWU01000001">
    <property type="protein sequence ID" value="RKS79126.1"/>
    <property type="molecule type" value="Genomic_DNA"/>
</dbReference>
<dbReference type="OrthoDB" id="6059224at2"/>
<sequence>MSGDHHTNHPVHGTAAGDAYIALPPTAVDATAKGSTRLIVAWPGFDPPRTASALAAAVPLTGVPVWRVYLDLPGHSPGGLGSGAILETETIETYCAAVENAVERLPAALADIRRDLELPDGPVALAGFSVGGAAALLAVARGAVQVSALALVTPIVSPSRAARAVEKRSGRDRSWSDSATTLADGLDLGSLAEGLAGRNVATLLIGGAQDRVVPAGDITSLRDALRQHGTGSVESTTFRMGHALAAEPGTEARPPITEAVRVDGALTDWFRNRLARSVPVPPDKSLPVADTRPEDSGVNDGPDEVDLDRTHPDGFDRWLNVEPPPADARPALPDDLRSANAPLGADGDGTWSTGTQDVPSAPQDPTPHSTAIVSAGEQPR</sequence>
<accession>A0A495QYX4</accession>
<organism evidence="2 3">
    <name type="scientific">Actinomadura pelletieri DSM 43383</name>
    <dbReference type="NCBI Taxonomy" id="1120940"/>
    <lineage>
        <taxon>Bacteria</taxon>
        <taxon>Bacillati</taxon>
        <taxon>Actinomycetota</taxon>
        <taxon>Actinomycetes</taxon>
        <taxon>Streptosporangiales</taxon>
        <taxon>Thermomonosporaceae</taxon>
        <taxon>Actinomadura</taxon>
    </lineage>
</organism>
<name>A0A495QYX4_9ACTN</name>
<dbReference type="Gene3D" id="3.40.50.1820">
    <property type="entry name" value="alpha/beta hydrolase"/>
    <property type="match status" value="1"/>
</dbReference>
<dbReference type="RefSeq" id="WP_121432697.1">
    <property type="nucleotide sequence ID" value="NZ_RBWU01000001.1"/>
</dbReference>
<dbReference type="Proteomes" id="UP000274601">
    <property type="component" value="Unassembled WGS sequence"/>
</dbReference>
<evidence type="ECO:0008006" key="4">
    <source>
        <dbReference type="Google" id="ProtNLM"/>
    </source>
</evidence>
<evidence type="ECO:0000256" key="1">
    <source>
        <dbReference type="SAM" id="MobiDB-lite"/>
    </source>
</evidence>
<reference evidence="2 3" key="1">
    <citation type="submission" date="2018-10" db="EMBL/GenBank/DDBJ databases">
        <title>Genomic Encyclopedia of Archaeal and Bacterial Type Strains, Phase II (KMG-II): from individual species to whole genera.</title>
        <authorList>
            <person name="Goeker M."/>
        </authorList>
    </citation>
    <scope>NUCLEOTIDE SEQUENCE [LARGE SCALE GENOMIC DNA]</scope>
    <source>
        <strain evidence="2 3">DSM 43383</strain>
    </source>
</reference>
<dbReference type="InterPro" id="IPR029058">
    <property type="entry name" value="AB_hydrolase_fold"/>
</dbReference>
<comment type="caution">
    <text evidence="2">The sequence shown here is derived from an EMBL/GenBank/DDBJ whole genome shotgun (WGS) entry which is preliminary data.</text>
</comment>
<evidence type="ECO:0000313" key="2">
    <source>
        <dbReference type="EMBL" id="RKS79126.1"/>
    </source>
</evidence>
<gene>
    <name evidence="2" type="ORF">BZB76_0568</name>
</gene>
<protein>
    <recommendedName>
        <fullName evidence="4">Prolyl oligopeptidase family protein</fullName>
    </recommendedName>
</protein>
<keyword evidence="3" id="KW-1185">Reference proteome</keyword>
<dbReference type="AlphaFoldDB" id="A0A495QYX4"/>
<feature type="compositionally biased region" description="Basic and acidic residues" evidence="1">
    <location>
        <begin position="307"/>
        <end position="316"/>
    </location>
</feature>